<protein>
    <recommendedName>
        <fullName evidence="5">Ubiquitin-like protease family profile domain-containing protein</fullName>
    </recommendedName>
</protein>
<dbReference type="AlphaFoldDB" id="A0A7J6D5L5"/>
<dbReference type="InterPro" id="IPR038765">
    <property type="entry name" value="Papain-like_cys_pep_sf"/>
</dbReference>
<evidence type="ECO:0000259" key="2">
    <source>
        <dbReference type="Pfam" id="PF18866"/>
    </source>
</evidence>
<evidence type="ECO:0000259" key="1">
    <source>
        <dbReference type="Pfam" id="PF00646"/>
    </source>
</evidence>
<comment type="caution">
    <text evidence="3">The sequence shown here is derived from an EMBL/GenBank/DDBJ whole genome shotgun (WGS) entry which is preliminary data.</text>
</comment>
<name>A0A7J6D5L5_9TELE</name>
<dbReference type="Proteomes" id="UP000579812">
    <property type="component" value="Unassembled WGS sequence"/>
</dbReference>
<dbReference type="Pfam" id="PF18866">
    <property type="entry name" value="CxC7"/>
    <property type="match status" value="1"/>
</dbReference>
<keyword evidence="4" id="KW-1185">Reference proteome</keyword>
<accession>A0A7J6D5L5</accession>
<dbReference type="Gene3D" id="3.40.395.10">
    <property type="entry name" value="Adenoviral Proteinase, Chain A"/>
    <property type="match status" value="1"/>
</dbReference>
<dbReference type="EMBL" id="JAAMOB010000004">
    <property type="protein sequence ID" value="KAF4114244.1"/>
    <property type="molecule type" value="Genomic_DNA"/>
</dbReference>
<evidence type="ECO:0000313" key="3">
    <source>
        <dbReference type="EMBL" id="KAF4114244.1"/>
    </source>
</evidence>
<proteinExistence type="predicted"/>
<organism evidence="3 4">
    <name type="scientific">Onychostoma macrolepis</name>
    <dbReference type="NCBI Taxonomy" id="369639"/>
    <lineage>
        <taxon>Eukaryota</taxon>
        <taxon>Metazoa</taxon>
        <taxon>Chordata</taxon>
        <taxon>Craniata</taxon>
        <taxon>Vertebrata</taxon>
        <taxon>Euteleostomi</taxon>
        <taxon>Actinopterygii</taxon>
        <taxon>Neopterygii</taxon>
        <taxon>Teleostei</taxon>
        <taxon>Ostariophysi</taxon>
        <taxon>Cypriniformes</taxon>
        <taxon>Cyprinidae</taxon>
        <taxon>Acrossocheilinae</taxon>
        <taxon>Onychostoma</taxon>
    </lineage>
</organism>
<dbReference type="Pfam" id="PF00646">
    <property type="entry name" value="F-box"/>
    <property type="match status" value="1"/>
</dbReference>
<gene>
    <name evidence="3" type="ORF">G5714_004467</name>
</gene>
<evidence type="ECO:0000313" key="4">
    <source>
        <dbReference type="Proteomes" id="UP000579812"/>
    </source>
</evidence>
<dbReference type="InterPro" id="IPR041300">
    <property type="entry name" value="CxC7"/>
</dbReference>
<dbReference type="InterPro" id="IPR001810">
    <property type="entry name" value="F-box_dom"/>
</dbReference>
<sequence>MHTAVQSQCDPKCCPNPVVTSLNVVKASKTFWGTMPNEGQQQLLNNALDIEKCKDEPLATVYNTTLIRSDLCCLGLENDIEGTVLNCCLKVVETIAKSQNVNVFSANSYQIATWPNRTLEEHLLHLPLDEKIDWFIFPTWIPGHWMVCLMNPGEHDIFFLDPLHGQTFSQEEYMLIYRNIAQILSPGPWHEYCVNDITYSLSFVTAGAFDFTEPDVPCIRRWWCLLLLENFPLRSDGERRATKRQMRHTEKNLPMEVLEMILLEVVLQDGDAAYMNLSLTCSCFRAIVNKARFRQKAHYAWLDSVVNWGKWSETSKAELRVPFEIKECNTCKTLFKSCSGFYSNGKRGCLRGFYDSIEDPDCCFMCQ</sequence>
<feature type="domain" description="CxC7-like cysteine cluster associated with KDZ transposases" evidence="2">
    <location>
        <begin position="307"/>
        <end position="364"/>
    </location>
</feature>
<dbReference type="SUPFAM" id="SSF54001">
    <property type="entry name" value="Cysteine proteinases"/>
    <property type="match status" value="1"/>
</dbReference>
<evidence type="ECO:0008006" key="5">
    <source>
        <dbReference type="Google" id="ProtNLM"/>
    </source>
</evidence>
<reference evidence="3 4" key="1">
    <citation type="submission" date="2020-04" db="EMBL/GenBank/DDBJ databases">
        <title>Chromosome-level genome assembly of a cyprinid fish Onychostoma macrolepis by integration of Nanopore Sequencing, Bionano and Hi-C technology.</title>
        <authorList>
            <person name="Wang D."/>
        </authorList>
    </citation>
    <scope>NUCLEOTIDE SEQUENCE [LARGE SCALE GENOMIC DNA]</scope>
    <source>
        <strain evidence="3">SWU-2019</strain>
        <tissue evidence="3">Muscle</tissue>
    </source>
</reference>
<feature type="domain" description="F-box" evidence="1">
    <location>
        <begin position="252"/>
        <end position="295"/>
    </location>
</feature>